<proteinExistence type="predicted"/>
<protein>
    <submittedName>
        <fullName evidence="1">Uncharacterized protein</fullName>
    </submittedName>
</protein>
<comment type="caution">
    <text evidence="1">The sequence shown here is derived from an EMBL/GenBank/DDBJ whole genome shotgun (WGS) entry which is preliminary data.</text>
</comment>
<accession>A0A5A9P7E6</accession>
<keyword evidence="2" id="KW-1185">Reference proteome</keyword>
<dbReference type="AlphaFoldDB" id="A0A5A9P7E6"/>
<organism evidence="1 2">
    <name type="scientific">Triplophysa tibetana</name>
    <dbReference type="NCBI Taxonomy" id="1572043"/>
    <lineage>
        <taxon>Eukaryota</taxon>
        <taxon>Metazoa</taxon>
        <taxon>Chordata</taxon>
        <taxon>Craniata</taxon>
        <taxon>Vertebrata</taxon>
        <taxon>Euteleostomi</taxon>
        <taxon>Actinopterygii</taxon>
        <taxon>Neopterygii</taxon>
        <taxon>Teleostei</taxon>
        <taxon>Ostariophysi</taxon>
        <taxon>Cypriniformes</taxon>
        <taxon>Nemacheilidae</taxon>
        <taxon>Triplophysa</taxon>
    </lineage>
</organism>
<sequence>MQPLRDAELKIDALHLLEWAVKSKLHADCLTITALTSVRCRKIALALSEGESTGSWEAHPNPWLPPPRASGNTDGGVDVHALDLPSRRGWNSQFSVEEEIPPSQGVWEEKSSVSGDVVCCKLCFQRNLYLPLVVGNSPQSRMGAERHSKTVRERHYGSHFLTGEEESSYKAVLNRIVER</sequence>
<dbReference type="Proteomes" id="UP000324632">
    <property type="component" value="Chromosome 8"/>
</dbReference>
<gene>
    <name evidence="1" type="ORF">E1301_Tti013824</name>
</gene>
<evidence type="ECO:0000313" key="2">
    <source>
        <dbReference type="Proteomes" id="UP000324632"/>
    </source>
</evidence>
<reference evidence="1 2" key="1">
    <citation type="journal article" date="2019" name="Mol. Ecol. Resour.">
        <title>Chromosome-level genome assembly of Triplophysa tibetana, a fish adapted to the harsh high-altitude environment of the Tibetan Plateau.</title>
        <authorList>
            <person name="Yang X."/>
            <person name="Liu H."/>
            <person name="Ma Z."/>
            <person name="Zou Y."/>
            <person name="Zou M."/>
            <person name="Mao Y."/>
            <person name="Li X."/>
            <person name="Wang H."/>
            <person name="Chen T."/>
            <person name="Wang W."/>
            <person name="Yang R."/>
        </authorList>
    </citation>
    <scope>NUCLEOTIDE SEQUENCE [LARGE SCALE GENOMIC DNA]</scope>
    <source>
        <strain evidence="1">TTIB1903HZAU</strain>
        <tissue evidence="1">Muscle</tissue>
    </source>
</reference>
<dbReference type="EMBL" id="SOYY01000008">
    <property type="protein sequence ID" value="KAA0717565.1"/>
    <property type="molecule type" value="Genomic_DNA"/>
</dbReference>
<evidence type="ECO:0000313" key="1">
    <source>
        <dbReference type="EMBL" id="KAA0717565.1"/>
    </source>
</evidence>
<name>A0A5A9P7E6_9TELE</name>